<dbReference type="Pfam" id="PF01549">
    <property type="entry name" value="ShK"/>
    <property type="match status" value="2"/>
</dbReference>
<evidence type="ECO:0000313" key="3">
    <source>
        <dbReference type="EMBL" id="CAJ0558029.1"/>
    </source>
</evidence>
<organism evidence="3 4">
    <name type="scientific">Mesorhabditis spiculigera</name>
    <dbReference type="NCBI Taxonomy" id="96644"/>
    <lineage>
        <taxon>Eukaryota</taxon>
        <taxon>Metazoa</taxon>
        <taxon>Ecdysozoa</taxon>
        <taxon>Nematoda</taxon>
        <taxon>Chromadorea</taxon>
        <taxon>Rhabditida</taxon>
        <taxon>Rhabditina</taxon>
        <taxon>Rhabditomorpha</taxon>
        <taxon>Rhabditoidea</taxon>
        <taxon>Rhabditidae</taxon>
        <taxon>Mesorhabditinae</taxon>
        <taxon>Mesorhabditis</taxon>
    </lineage>
</organism>
<feature type="non-terminal residue" evidence="3">
    <location>
        <position position="146"/>
    </location>
</feature>
<dbReference type="InterPro" id="IPR003582">
    <property type="entry name" value="ShKT_dom"/>
</dbReference>
<sequence>MAAKLILLVCCFGVASAVVQNYCKVTGTACTTSATCASGQTCVNRDNKNKVCCATANLGCQDLNVAGTTSNTCASNKASGLCSDPKYTSLITTQCPATCGLCSGSPTCADVNVSECLKNVALCSNSAYNSVMSVQCRKTCGYCTSG</sequence>
<reference evidence="3" key="1">
    <citation type="submission" date="2023-06" db="EMBL/GenBank/DDBJ databases">
        <authorList>
            <person name="Delattre M."/>
        </authorList>
    </citation>
    <scope>NUCLEOTIDE SEQUENCE</scope>
    <source>
        <strain evidence="3">AF72</strain>
    </source>
</reference>
<evidence type="ECO:0000313" key="4">
    <source>
        <dbReference type="Proteomes" id="UP001177023"/>
    </source>
</evidence>
<evidence type="ECO:0000259" key="2">
    <source>
        <dbReference type="PROSITE" id="PS51670"/>
    </source>
</evidence>
<feature type="domain" description="ShKT" evidence="2">
    <location>
        <begin position="60"/>
        <end position="102"/>
    </location>
</feature>
<keyword evidence="4" id="KW-1185">Reference proteome</keyword>
<comment type="caution">
    <text evidence="3">The sequence shown here is derived from an EMBL/GenBank/DDBJ whole genome shotgun (WGS) entry which is preliminary data.</text>
</comment>
<dbReference type="SMART" id="SM00254">
    <property type="entry name" value="ShKT"/>
    <property type="match status" value="2"/>
</dbReference>
<dbReference type="Gene3D" id="1.10.10.1940">
    <property type="match status" value="2"/>
</dbReference>
<dbReference type="EMBL" id="CATQJA010000178">
    <property type="protein sequence ID" value="CAJ0558029.1"/>
    <property type="molecule type" value="Genomic_DNA"/>
</dbReference>
<dbReference type="PANTHER" id="PTHR46219">
    <property type="entry name" value="PROTEIN CBG11138"/>
    <property type="match status" value="1"/>
</dbReference>
<comment type="caution">
    <text evidence="1">Lacks conserved residue(s) required for the propagation of feature annotation.</text>
</comment>
<dbReference type="Proteomes" id="UP001177023">
    <property type="component" value="Unassembled WGS sequence"/>
</dbReference>
<name>A0AA36C5A6_9BILA</name>
<dbReference type="AlphaFoldDB" id="A0AA36C5A6"/>
<gene>
    <name evidence="3" type="ORF">MSPICULIGERA_LOCUS771</name>
</gene>
<evidence type="ECO:0000256" key="1">
    <source>
        <dbReference type="PROSITE-ProRule" id="PRU01005"/>
    </source>
</evidence>
<protein>
    <recommendedName>
        <fullName evidence="2">ShKT domain-containing protein</fullName>
    </recommendedName>
</protein>
<dbReference type="PANTHER" id="PTHR46219:SF15">
    <property type="entry name" value="SHKT DOMAIN-CONTAINING PROTEIN"/>
    <property type="match status" value="1"/>
</dbReference>
<accession>A0AA36C5A6</accession>
<proteinExistence type="predicted"/>
<dbReference type="PROSITE" id="PS51670">
    <property type="entry name" value="SHKT"/>
    <property type="match status" value="1"/>
</dbReference>